<dbReference type="GO" id="GO:0005975">
    <property type="term" value="P:carbohydrate metabolic process"/>
    <property type="evidence" value="ECO:0007669"/>
    <property type="project" value="InterPro"/>
</dbReference>
<dbReference type="InterPro" id="IPR013780">
    <property type="entry name" value="Glyco_hydro_b"/>
</dbReference>
<dbReference type="RefSeq" id="WP_144544504.1">
    <property type="nucleotide sequence ID" value="NZ_CBCSDC010000016.1"/>
</dbReference>
<comment type="similarity">
    <text evidence="1">Belongs to the glycosyl hydrolase 13 family.</text>
</comment>
<dbReference type="AlphaFoldDB" id="A0A562JG90"/>
<keyword evidence="3" id="KW-0378">Hydrolase</keyword>
<dbReference type="Pfam" id="PF03714">
    <property type="entry name" value="PUD"/>
    <property type="match status" value="2"/>
</dbReference>
<dbReference type="SMART" id="SM00642">
    <property type="entry name" value="Aamy"/>
    <property type="match status" value="1"/>
</dbReference>
<keyword evidence="5 7" id="KW-0326">Glycosidase</keyword>
<dbReference type="InterPro" id="IPR032640">
    <property type="entry name" value="AMPK1_CBM"/>
</dbReference>
<keyword evidence="8" id="KW-1185">Reference proteome</keyword>
<dbReference type="PANTHER" id="PTHR10357:SF209">
    <property type="entry name" value="PERIPLASMIC ALPHA-AMYLASE"/>
    <property type="match status" value="1"/>
</dbReference>
<dbReference type="Pfam" id="PF16561">
    <property type="entry name" value="AMPK1_CBM"/>
    <property type="match status" value="1"/>
</dbReference>
<dbReference type="Gene3D" id="2.60.40.1180">
    <property type="entry name" value="Golgi alpha-mannosidase II"/>
    <property type="match status" value="1"/>
</dbReference>
<dbReference type="EMBL" id="VLKI01000016">
    <property type="protein sequence ID" value="TWH81975.1"/>
    <property type="molecule type" value="Genomic_DNA"/>
</dbReference>
<evidence type="ECO:0000259" key="6">
    <source>
        <dbReference type="SMART" id="SM00642"/>
    </source>
</evidence>
<evidence type="ECO:0000256" key="3">
    <source>
        <dbReference type="ARBA" id="ARBA00022801"/>
    </source>
</evidence>
<accession>A0A562JG90</accession>
<proteinExistence type="inferred from homology"/>
<dbReference type="GeneID" id="65405287"/>
<dbReference type="SUPFAM" id="SSF49452">
    <property type="entry name" value="Starch-binding domain-like"/>
    <property type="match status" value="2"/>
</dbReference>
<dbReference type="Pfam" id="PF00128">
    <property type="entry name" value="Alpha-amylase"/>
    <property type="match status" value="2"/>
</dbReference>
<reference evidence="7 8" key="1">
    <citation type="journal article" date="2015" name="Stand. Genomic Sci.">
        <title>Genomic Encyclopedia of Bacterial and Archaeal Type Strains, Phase III: the genomes of soil and plant-associated and newly described type strains.</title>
        <authorList>
            <person name="Whitman W.B."/>
            <person name="Woyke T."/>
            <person name="Klenk H.P."/>
            <person name="Zhou Y."/>
            <person name="Lilburn T.G."/>
            <person name="Beck B.J."/>
            <person name="De Vos P."/>
            <person name="Vandamme P."/>
            <person name="Eisen J.A."/>
            <person name="Garrity G."/>
            <person name="Hugenholtz P."/>
            <person name="Kyrpides N.C."/>
        </authorList>
    </citation>
    <scope>NUCLEOTIDE SEQUENCE [LARGE SCALE GENOMIC DNA]</scope>
    <source>
        <strain evidence="7 8">CGMCC 1.10115</strain>
    </source>
</reference>
<sequence length="1102" mass="123357">MKQARKAGIWIMLLSLILSLFTGMNPQLSSANTVQSPVADGNNVTFSYQGEAQQVRIAGSFTDWQNKALEMTKGENNIWSKTIHLSPGVYEYKFILDDSNWITDPANSQHANGNSLLVISGLKTAMPVDIEKWSTINLSANLLNSDGTTEDVQPAWSLKEETEGVTLIDNQLIISDITAAGSVTVIGEYNGYTLEHIFQIAAQINTYTINYHRNDGEQLNWDLWAWETGKDGGAYPFTSQTEGFAQAVLTFASNEINVIPRPGNWDTQDVTRIITMPEGQNEAEVWLAQGDETVYYSKEDFDNSNIEDNRRFIEFTYVRDNHDYEGWNIWTWQTGVKDGQADFTEVTDKGAVALIEIGQQTEQMGFVIRKGTGWDQKDPYGADRYIKAGNDNYTKVVVTSGQGEFYQVPSITGPVLNNGSLTLYYRDPELFKQGEMESIEKVQAKLDGQIHEMTYSPKEERFFTTVDQLEEGTHEYSFLVTKNGETSEAADPFNTVDGKSTVTYKNPSAEIIAGVKPEKVTYNENAVLSIETILSDSEVAIKEVFADLSAIGGSSKVSIDPALNAQTISIDQSVTAGQKHLPITVVDEYGNAHEGKASIEVATRTFSGKKGDFDWDEARIYFMLTDRFNNGDSSNDDPNGVNYDPSHLETYHGGDFRGIIEKLDYLEDLGINTIWITPIVDNINWDLRYDKDGNQYGYHGYWAKDFSTLDEHLGDIQTFQELLEKAHDRGIKVMVDVVLNHTGYGLKENDPSIGLGIPNFPTDADRERFAGMIRDGGTDTIRGELAGLPDLKTEEEAVRRQMIEWQTAWLEKAKTDRGDTIDYFRVDTVKHVEHTTWKAFKNALTEIKPDFKMIGEYYGGHADEHGGFLDSGEMDSILDFDFKHTAADFINGHIDAAEEKLQARNGKLTNTATLGQFLSSHDEDGFLITSAGEDWGKMKIASALQITAKGQPVIYYGEEIALSGKHAGDMDKGEFNENRYDFDWSLIGNDMHEHYRKLLNIRKNYSDVFSKGSREKLAGSDSDGYLFFNRSYNGTHAVVGLNIEMEQKKVTINVPFAAGSKVIDQYSGKKYNVDKNNQIKVKLPGRNDGGTVILIQDEKKQK</sequence>
<evidence type="ECO:0000256" key="5">
    <source>
        <dbReference type="ARBA" id="ARBA00023295"/>
    </source>
</evidence>
<dbReference type="InterPro" id="IPR013783">
    <property type="entry name" value="Ig-like_fold"/>
</dbReference>
<dbReference type="CDD" id="cd10315">
    <property type="entry name" value="CBM41_pullulanase"/>
    <property type="match status" value="2"/>
</dbReference>
<feature type="domain" description="Glycosyl hydrolase family 13 catalytic" evidence="6">
    <location>
        <begin position="622"/>
        <end position="1002"/>
    </location>
</feature>
<gene>
    <name evidence="7" type="ORF">IQ19_04174</name>
</gene>
<name>A0A562JG90_9BACI</name>
<evidence type="ECO:0000313" key="7">
    <source>
        <dbReference type="EMBL" id="TWH81975.1"/>
    </source>
</evidence>
<keyword evidence="2" id="KW-0732">Signal</keyword>
<dbReference type="Gene3D" id="3.20.20.80">
    <property type="entry name" value="Glycosidases"/>
    <property type="match status" value="1"/>
</dbReference>
<dbReference type="Gene3D" id="2.60.40.1110">
    <property type="match status" value="2"/>
</dbReference>
<dbReference type="PANTHER" id="PTHR10357">
    <property type="entry name" value="ALPHA-AMYLASE FAMILY MEMBER"/>
    <property type="match status" value="1"/>
</dbReference>
<protein>
    <submittedName>
        <fullName evidence="7">Glycosidase</fullName>
    </submittedName>
</protein>
<keyword evidence="4" id="KW-0106">Calcium</keyword>
<dbReference type="SUPFAM" id="SSF51445">
    <property type="entry name" value="(Trans)glycosidases"/>
    <property type="match status" value="1"/>
</dbReference>
<organism evidence="7 8">
    <name type="scientific">Cytobacillus oceanisediminis</name>
    <dbReference type="NCBI Taxonomy" id="665099"/>
    <lineage>
        <taxon>Bacteria</taxon>
        <taxon>Bacillati</taxon>
        <taxon>Bacillota</taxon>
        <taxon>Bacilli</taxon>
        <taxon>Bacillales</taxon>
        <taxon>Bacillaceae</taxon>
        <taxon>Cytobacillus</taxon>
    </lineage>
</organism>
<evidence type="ECO:0000313" key="8">
    <source>
        <dbReference type="Proteomes" id="UP000318667"/>
    </source>
</evidence>
<evidence type="ECO:0000256" key="2">
    <source>
        <dbReference type="ARBA" id="ARBA00022729"/>
    </source>
</evidence>
<dbReference type="Gene3D" id="2.60.40.10">
    <property type="entry name" value="Immunoglobulins"/>
    <property type="match status" value="1"/>
</dbReference>
<dbReference type="Proteomes" id="UP000318667">
    <property type="component" value="Unassembled WGS sequence"/>
</dbReference>
<dbReference type="SUPFAM" id="SSF81296">
    <property type="entry name" value="E set domains"/>
    <property type="match status" value="1"/>
</dbReference>
<dbReference type="GO" id="GO:0030246">
    <property type="term" value="F:carbohydrate binding"/>
    <property type="evidence" value="ECO:0007669"/>
    <property type="project" value="InterPro"/>
</dbReference>
<dbReference type="InterPro" id="IPR005323">
    <property type="entry name" value="CBM41_pullulanase"/>
</dbReference>
<dbReference type="GO" id="GO:0016798">
    <property type="term" value="F:hydrolase activity, acting on glycosyl bonds"/>
    <property type="evidence" value="ECO:0007669"/>
    <property type="project" value="UniProtKB-KW"/>
</dbReference>
<dbReference type="InterPro" id="IPR013784">
    <property type="entry name" value="Carb-bd-like_fold"/>
</dbReference>
<dbReference type="OrthoDB" id="9761875at2"/>
<evidence type="ECO:0000256" key="4">
    <source>
        <dbReference type="ARBA" id="ARBA00022837"/>
    </source>
</evidence>
<dbReference type="InterPro" id="IPR017853">
    <property type="entry name" value="GH"/>
</dbReference>
<comment type="caution">
    <text evidence="7">The sequence shown here is derived from an EMBL/GenBank/DDBJ whole genome shotgun (WGS) entry which is preliminary data.</text>
</comment>
<dbReference type="CDD" id="cd02859">
    <property type="entry name" value="E_set_AMPKbeta_like_N"/>
    <property type="match status" value="1"/>
</dbReference>
<dbReference type="InterPro" id="IPR014756">
    <property type="entry name" value="Ig_E-set"/>
</dbReference>
<evidence type="ECO:0000256" key="1">
    <source>
        <dbReference type="ARBA" id="ARBA00008061"/>
    </source>
</evidence>
<dbReference type="InterPro" id="IPR006047">
    <property type="entry name" value="GH13_cat_dom"/>
</dbReference>